<gene>
    <name evidence="2" type="ORF">HFQ13_00985</name>
</gene>
<feature type="domain" description="Putative zinc ribbon" evidence="1">
    <location>
        <begin position="15"/>
        <end position="93"/>
    </location>
</feature>
<dbReference type="EMBL" id="JAAXYO010000016">
    <property type="protein sequence ID" value="MBU2786801.1"/>
    <property type="molecule type" value="Genomic_DNA"/>
</dbReference>
<name>A0AAE3CIK2_9PROT</name>
<comment type="caution">
    <text evidence="2">The sequence shown here is derived from an EMBL/GenBank/DDBJ whole genome shotgun (WGS) entry which is preliminary data.</text>
</comment>
<dbReference type="RefSeq" id="WP_215872892.1">
    <property type="nucleotide sequence ID" value="NZ_JAAXYO010000016.1"/>
</dbReference>
<organism evidence="2 3">
    <name type="scientific">Igneacidithiobacillus copahuensis</name>
    <dbReference type="NCBI Taxonomy" id="2724909"/>
    <lineage>
        <taxon>Bacteria</taxon>
        <taxon>Pseudomonadati</taxon>
        <taxon>Pseudomonadota</taxon>
        <taxon>Acidithiobacillia</taxon>
        <taxon>Acidithiobacillales</taxon>
        <taxon>Acidithiobacillaceae</taxon>
        <taxon>Igneacidithiobacillus</taxon>
    </lineage>
</organism>
<dbReference type="InterPro" id="IPR025868">
    <property type="entry name" value="Zn_ribbon_dom_put"/>
</dbReference>
<evidence type="ECO:0000313" key="3">
    <source>
        <dbReference type="Proteomes" id="UP001197378"/>
    </source>
</evidence>
<sequence length="95" mass="11294">MKKLKRQWELEKQRCQSCGMPLCFDPEGGGSEADGSRSKKFCSYCYASGEFKEPDLELEQMQQRARNLLRKRGQPWYIRAYMAHRIATLSRWRKK</sequence>
<evidence type="ECO:0000313" key="2">
    <source>
        <dbReference type="EMBL" id="MBU2786801.1"/>
    </source>
</evidence>
<accession>A0AAE3CIK2</accession>
<proteinExistence type="predicted"/>
<evidence type="ECO:0000259" key="1">
    <source>
        <dbReference type="Pfam" id="PF12674"/>
    </source>
</evidence>
<dbReference type="AlphaFoldDB" id="A0AAE3CIK2"/>
<protein>
    <recommendedName>
        <fullName evidence="1">Putative zinc ribbon domain-containing protein</fullName>
    </recommendedName>
</protein>
<dbReference type="Pfam" id="PF12674">
    <property type="entry name" value="Zn_ribbon_2"/>
    <property type="match status" value="1"/>
</dbReference>
<reference evidence="2" key="1">
    <citation type="journal article" date="2021" name="ISME J.">
        <title>Genomic evolution of the class Acidithiobacillia: deep-branching Proteobacteria living in extreme acidic conditions.</title>
        <authorList>
            <person name="Moya-Beltran A."/>
            <person name="Beard S."/>
            <person name="Rojas-Villalobos C."/>
            <person name="Issotta F."/>
            <person name="Gallardo Y."/>
            <person name="Ulloa R."/>
            <person name="Giaveno A."/>
            <person name="Degli Esposti M."/>
            <person name="Johnson D.B."/>
            <person name="Quatrini R."/>
        </authorList>
    </citation>
    <scope>NUCLEOTIDE SEQUENCE</scope>
    <source>
        <strain evidence="2">VAN18-1</strain>
    </source>
</reference>
<dbReference type="Proteomes" id="UP001197378">
    <property type="component" value="Unassembled WGS sequence"/>
</dbReference>
<keyword evidence="3" id="KW-1185">Reference proteome</keyword>